<organism evidence="5 6">
    <name type="scientific">Thermanaeromonas toyohensis ToBE</name>
    <dbReference type="NCBI Taxonomy" id="698762"/>
    <lineage>
        <taxon>Bacteria</taxon>
        <taxon>Bacillati</taxon>
        <taxon>Bacillota</taxon>
        <taxon>Clostridia</taxon>
        <taxon>Neomoorellales</taxon>
        <taxon>Neomoorellaceae</taxon>
        <taxon>Thermanaeromonas</taxon>
    </lineage>
</organism>
<feature type="coiled-coil region" evidence="4">
    <location>
        <begin position="436"/>
        <end position="511"/>
    </location>
</feature>
<feature type="coiled-coil region" evidence="4">
    <location>
        <begin position="703"/>
        <end position="870"/>
    </location>
</feature>
<gene>
    <name evidence="5" type="ORF">SAMN00808754_2917</name>
</gene>
<dbReference type="EMBL" id="LT838272">
    <property type="protein sequence ID" value="SMB99465.1"/>
    <property type="molecule type" value="Genomic_DNA"/>
</dbReference>
<keyword evidence="6" id="KW-1185">Reference proteome</keyword>
<sequence>MRPLELVFSGLHSYREEQHIDFTELSRYGLFGIFGPTGAGKSTILDAITLALFGSVDRAERGRRGILNQEEHELWVSFSFELGGQVFRVERLYTRDKSDPFSVRARNARLIRGTSWRDGLEVLASTPNEVDLQVVKILGLRKEDFTRAVVLPQGKFDEFLKLTGGERAKMLEYIFNLERYGDELAEKAKKVLLDCEQRLSNIAAEEAGMGDASEEALIKARQAVSEQLRKVQELEGAVQACRKQWEEMEELRRLHERLEQAKVKYETLQKERAFWEEQRKVLELAAKAEPLRQDLIREEEITCEIQELERIRLQAQAKENQAERAWHQAKVELEEAEKRRKQELPEWQERLAALKAAVEKAKERDALSCVMEKQVRELNSLRQKMEELSVELEGSARALEILSEQQKNILTEMRSIEVDVKEKEDVERAVQLLIQLEDRERELSTWRKKYEEEKARVEREFKKLKELVEERLPEARVEKAADFAPLVEAKLKEIQSKVESLQLSKERILAEEQAAILASSLRPGDPCPVCGSREHPRPASTEEVKNKLKGLEKEREIAEQELQVVRAWRDLIFKGVAQLDALYQTLYENIQPELKRLEIEVEELAGRFSQIASGKERESVRKRWEEIKGKEKRLNELARQREKLEEEVHKADVRVRELKDEIQNLKIAEGSLKGELASYEARQYKLKEEIRQVAGEQDPHYLLAVVERSIQELEEKVNMCRERRDTALRELNEVQKELAALESKLEGLKEEEQNLKERLEKHLAMAGFATRGEARAALLEEGHRQALARDLEDFERRLFASQEEIKGLEETLAGREFKIEAWQDLKAQLEKGEGELLEANKQLAVYQKELERIEQNHQRWLKLKEEEERIARRRDLADTLRRILSGRKFVEFLAEEQLRDMTLEASRRLGALTGQRYALELDERCEFVLRDDFHGGQRRPVSSLSGGETFLTSLSLALALSSQLQLKGRYPLGFFFLDEGFGTLDGEKLEVVLQALERLRLGQCLVGVISHVRELKERIPVYLEVIPPGPDGSGSRIRLVKNL</sequence>
<dbReference type="GO" id="GO:0004527">
    <property type="term" value="F:exonuclease activity"/>
    <property type="evidence" value="ECO:0007669"/>
    <property type="project" value="UniProtKB-KW"/>
</dbReference>
<dbReference type="Gene3D" id="3.40.50.300">
    <property type="entry name" value="P-loop containing nucleotide triphosphate hydrolases"/>
    <property type="match status" value="2"/>
</dbReference>
<accession>A0A1W1W1H5</accession>
<dbReference type="OrthoDB" id="9795626at2"/>
<protein>
    <recommendedName>
        <fullName evidence="3">Nuclease SbcCD subunit C</fullName>
    </recommendedName>
</protein>
<evidence type="ECO:0000313" key="5">
    <source>
        <dbReference type="EMBL" id="SMB99465.1"/>
    </source>
</evidence>
<dbReference type="Proteomes" id="UP000192569">
    <property type="component" value="Chromosome I"/>
</dbReference>
<evidence type="ECO:0000256" key="1">
    <source>
        <dbReference type="ARBA" id="ARBA00006930"/>
    </source>
</evidence>
<comment type="similarity">
    <text evidence="1">Belongs to the SMC family. SbcC subfamily.</text>
</comment>
<proteinExistence type="inferred from homology"/>
<dbReference type="InterPro" id="IPR027417">
    <property type="entry name" value="P-loop_NTPase"/>
</dbReference>
<keyword evidence="5" id="KW-0540">Nuclease</keyword>
<dbReference type="SUPFAM" id="SSF52540">
    <property type="entry name" value="P-loop containing nucleoside triphosphate hydrolases"/>
    <property type="match status" value="2"/>
</dbReference>
<comment type="subunit">
    <text evidence="2">Heterodimer of SbcC and SbcD.</text>
</comment>
<dbReference type="Pfam" id="PF13558">
    <property type="entry name" value="SbcC_Walker_B"/>
    <property type="match status" value="1"/>
</dbReference>
<feature type="coiled-coil region" evidence="4">
    <location>
        <begin position="217"/>
        <end position="405"/>
    </location>
</feature>
<reference evidence="5 6" key="1">
    <citation type="submission" date="2017-04" db="EMBL/GenBank/DDBJ databases">
        <authorList>
            <person name="Afonso C.L."/>
            <person name="Miller P.J."/>
            <person name="Scott M.A."/>
            <person name="Spackman E."/>
            <person name="Goraichik I."/>
            <person name="Dimitrov K.M."/>
            <person name="Suarez D.L."/>
            <person name="Swayne D.E."/>
        </authorList>
    </citation>
    <scope>NUCLEOTIDE SEQUENCE [LARGE SCALE GENOMIC DNA]</scope>
    <source>
        <strain evidence="5 6">ToBE</strain>
    </source>
</reference>
<dbReference type="PANTHER" id="PTHR32114:SF2">
    <property type="entry name" value="ABC TRANSPORTER ABCH.3"/>
    <property type="match status" value="1"/>
</dbReference>
<dbReference type="STRING" id="698762.SAMN00808754_2917"/>
<dbReference type="AlphaFoldDB" id="A0A1W1W1H5"/>
<feature type="coiled-coil region" evidence="4">
    <location>
        <begin position="627"/>
        <end position="675"/>
    </location>
</feature>
<evidence type="ECO:0000256" key="3">
    <source>
        <dbReference type="ARBA" id="ARBA00013368"/>
    </source>
</evidence>
<dbReference type="RefSeq" id="WP_084666596.1">
    <property type="nucleotide sequence ID" value="NZ_LT838272.1"/>
</dbReference>
<dbReference type="Gene3D" id="1.10.287.1490">
    <property type="match status" value="1"/>
</dbReference>
<evidence type="ECO:0000256" key="4">
    <source>
        <dbReference type="SAM" id="Coils"/>
    </source>
</evidence>
<dbReference type="PANTHER" id="PTHR32114">
    <property type="entry name" value="ABC TRANSPORTER ABCH.3"/>
    <property type="match status" value="1"/>
</dbReference>
<keyword evidence="5" id="KW-0378">Hydrolase</keyword>
<keyword evidence="4" id="KW-0175">Coiled coil</keyword>
<evidence type="ECO:0000313" key="6">
    <source>
        <dbReference type="Proteomes" id="UP000192569"/>
    </source>
</evidence>
<name>A0A1W1W1H5_9FIRM</name>
<keyword evidence="5" id="KW-0269">Exonuclease</keyword>
<evidence type="ECO:0000256" key="2">
    <source>
        <dbReference type="ARBA" id="ARBA00011322"/>
    </source>
</evidence>